<protein>
    <submittedName>
        <fullName evidence="1">Uncharacterized protein</fullName>
    </submittedName>
</protein>
<proteinExistence type="predicted"/>
<dbReference type="EMBL" id="JAMYWD010000003">
    <property type="protein sequence ID" value="KAJ4976840.1"/>
    <property type="molecule type" value="Genomic_DNA"/>
</dbReference>
<dbReference type="GO" id="GO:0030276">
    <property type="term" value="F:clathrin binding"/>
    <property type="evidence" value="ECO:0007669"/>
    <property type="project" value="TreeGrafter"/>
</dbReference>
<sequence>MKDYSYAFRRNRASAVTLSKKISNENGNGLTPKTVYNDVFGGHPKFGIPTFSPRIEDYSEKFGSFHSSHGSSILVLNIPGPDDSNVSLDVRPSKFDYSEIFGGLNGVDFLTRSLLKDLGKSTFATVVTIEMVSQ</sequence>
<dbReference type="AlphaFoldDB" id="A0A9Q0QYK9"/>
<dbReference type="Proteomes" id="UP001141806">
    <property type="component" value="Unassembled WGS sequence"/>
</dbReference>
<dbReference type="GO" id="GO:0072583">
    <property type="term" value="P:clathrin-dependent endocytosis"/>
    <property type="evidence" value="ECO:0007669"/>
    <property type="project" value="TreeGrafter"/>
</dbReference>
<dbReference type="GO" id="GO:0072318">
    <property type="term" value="P:clathrin coat disassembly"/>
    <property type="evidence" value="ECO:0007669"/>
    <property type="project" value="TreeGrafter"/>
</dbReference>
<name>A0A9Q0QYK9_9MAGN</name>
<dbReference type="OrthoDB" id="1717591at2759"/>
<evidence type="ECO:0000313" key="1">
    <source>
        <dbReference type="EMBL" id="KAJ4976840.1"/>
    </source>
</evidence>
<dbReference type="GO" id="GO:0005737">
    <property type="term" value="C:cytoplasm"/>
    <property type="evidence" value="ECO:0007669"/>
    <property type="project" value="TreeGrafter"/>
</dbReference>
<organism evidence="1 2">
    <name type="scientific">Protea cynaroides</name>
    <dbReference type="NCBI Taxonomy" id="273540"/>
    <lineage>
        <taxon>Eukaryota</taxon>
        <taxon>Viridiplantae</taxon>
        <taxon>Streptophyta</taxon>
        <taxon>Embryophyta</taxon>
        <taxon>Tracheophyta</taxon>
        <taxon>Spermatophyta</taxon>
        <taxon>Magnoliopsida</taxon>
        <taxon>Proteales</taxon>
        <taxon>Proteaceae</taxon>
        <taxon>Protea</taxon>
    </lineage>
</organism>
<keyword evidence="2" id="KW-1185">Reference proteome</keyword>
<gene>
    <name evidence="1" type="ORF">NE237_001946</name>
</gene>
<evidence type="ECO:0000313" key="2">
    <source>
        <dbReference type="Proteomes" id="UP001141806"/>
    </source>
</evidence>
<dbReference type="PANTHER" id="PTHR23172:SF87">
    <property type="entry name" value="CHAPERONE DNAJ-DOMAIN SUPERFAMILY PROTEIN"/>
    <property type="match status" value="1"/>
</dbReference>
<dbReference type="PANTHER" id="PTHR23172">
    <property type="entry name" value="AUXILIN/CYCLIN G-ASSOCIATED KINASE-RELATED"/>
    <property type="match status" value="1"/>
</dbReference>
<reference evidence="1" key="1">
    <citation type="journal article" date="2023" name="Plant J.">
        <title>The genome of the king protea, Protea cynaroides.</title>
        <authorList>
            <person name="Chang J."/>
            <person name="Duong T.A."/>
            <person name="Schoeman C."/>
            <person name="Ma X."/>
            <person name="Roodt D."/>
            <person name="Barker N."/>
            <person name="Li Z."/>
            <person name="Van de Peer Y."/>
            <person name="Mizrachi E."/>
        </authorList>
    </citation>
    <scope>NUCLEOTIDE SEQUENCE</scope>
    <source>
        <tissue evidence="1">Young leaves</tissue>
    </source>
</reference>
<dbReference type="GO" id="GO:0031982">
    <property type="term" value="C:vesicle"/>
    <property type="evidence" value="ECO:0007669"/>
    <property type="project" value="TreeGrafter"/>
</dbReference>
<accession>A0A9Q0QYK9</accession>
<comment type="caution">
    <text evidence="1">The sequence shown here is derived from an EMBL/GenBank/DDBJ whole genome shotgun (WGS) entry which is preliminary data.</text>
</comment>